<evidence type="ECO:0000313" key="3">
    <source>
        <dbReference type="Proteomes" id="UP001152747"/>
    </source>
</evidence>
<evidence type="ECO:0000313" key="2">
    <source>
        <dbReference type="EMBL" id="CAI5443570.1"/>
    </source>
</evidence>
<proteinExistence type="predicted"/>
<gene>
    <name evidence="2" type="ORF">CAMP_LOCUS6207</name>
</gene>
<dbReference type="Proteomes" id="UP001152747">
    <property type="component" value="Unassembled WGS sequence"/>
</dbReference>
<reference evidence="2" key="1">
    <citation type="submission" date="2022-11" db="EMBL/GenBank/DDBJ databases">
        <authorList>
            <person name="Kikuchi T."/>
        </authorList>
    </citation>
    <scope>NUCLEOTIDE SEQUENCE</scope>
    <source>
        <strain evidence="2">PS1010</strain>
    </source>
</reference>
<evidence type="ECO:0000256" key="1">
    <source>
        <dbReference type="SAM" id="MobiDB-lite"/>
    </source>
</evidence>
<organism evidence="2 3">
    <name type="scientific">Caenorhabditis angaria</name>
    <dbReference type="NCBI Taxonomy" id="860376"/>
    <lineage>
        <taxon>Eukaryota</taxon>
        <taxon>Metazoa</taxon>
        <taxon>Ecdysozoa</taxon>
        <taxon>Nematoda</taxon>
        <taxon>Chromadorea</taxon>
        <taxon>Rhabditida</taxon>
        <taxon>Rhabditina</taxon>
        <taxon>Rhabditomorpha</taxon>
        <taxon>Rhabditoidea</taxon>
        <taxon>Rhabditidae</taxon>
        <taxon>Peloderinae</taxon>
        <taxon>Caenorhabditis</taxon>
    </lineage>
</organism>
<feature type="compositionally biased region" description="Basic and acidic residues" evidence="1">
    <location>
        <begin position="58"/>
        <end position="68"/>
    </location>
</feature>
<dbReference type="OrthoDB" id="5852671at2759"/>
<dbReference type="AlphaFoldDB" id="A0A9P1IEI1"/>
<keyword evidence="3" id="KW-1185">Reference proteome</keyword>
<comment type="caution">
    <text evidence="2">The sequence shown here is derived from an EMBL/GenBank/DDBJ whole genome shotgun (WGS) entry which is preliminary data.</text>
</comment>
<protein>
    <submittedName>
        <fullName evidence="2">Uncharacterized protein</fullName>
    </submittedName>
</protein>
<feature type="region of interest" description="Disordered" evidence="1">
    <location>
        <begin position="38"/>
        <end position="78"/>
    </location>
</feature>
<sequence>MSDDKPARRIVDGKVGDQFHVARGYEGNWANAIGVPVSTPRGPAQEIPPGDGPVDTATKGRPDFRTVPKTDPVFPRNN</sequence>
<accession>A0A9P1IEI1</accession>
<name>A0A9P1IEI1_9PELO</name>
<dbReference type="EMBL" id="CANHGI010000002">
    <property type="protein sequence ID" value="CAI5443570.1"/>
    <property type="molecule type" value="Genomic_DNA"/>
</dbReference>